<dbReference type="Pfam" id="PF07963">
    <property type="entry name" value="N_methyl"/>
    <property type="match status" value="1"/>
</dbReference>
<evidence type="ECO:0000256" key="7">
    <source>
        <dbReference type="ARBA" id="ARBA00022692"/>
    </source>
</evidence>
<comment type="caution">
    <text evidence="13">The sequence shown here is derived from an EMBL/GenBank/DDBJ whole genome shotgun (WGS) entry which is preliminary data.</text>
</comment>
<evidence type="ECO:0000256" key="4">
    <source>
        <dbReference type="ARBA" id="ARBA00022475"/>
    </source>
</evidence>
<proteinExistence type="inferred from homology"/>
<dbReference type="NCBIfam" id="TIGR01710">
    <property type="entry name" value="typeII_sec_gspG"/>
    <property type="match status" value="1"/>
</dbReference>
<keyword evidence="8 11" id="KW-1133">Transmembrane helix</keyword>
<dbReference type="InterPro" id="IPR012902">
    <property type="entry name" value="N_methyl_site"/>
</dbReference>
<dbReference type="Proteomes" id="UP000273675">
    <property type="component" value="Unassembled WGS sequence"/>
</dbReference>
<gene>
    <name evidence="13" type="ORF">C7435_3103</name>
</gene>
<dbReference type="PRINTS" id="PR00813">
    <property type="entry name" value="BCTERIALGSPG"/>
</dbReference>
<keyword evidence="5" id="KW-0488">Methylation</keyword>
<dbReference type="InterPro" id="IPR013545">
    <property type="entry name" value="T2SS_protein-GspG_C"/>
</dbReference>
<reference evidence="13 14" key="1">
    <citation type="submission" date="2018-10" db="EMBL/GenBank/DDBJ databases">
        <title>Genomic Encyclopedia of Type Strains, Phase IV (KMG-IV): sequencing the most valuable type-strain genomes for metagenomic binning, comparative biology and taxonomic classification.</title>
        <authorList>
            <person name="Goeker M."/>
        </authorList>
    </citation>
    <scope>NUCLEOTIDE SEQUENCE [LARGE SCALE GENOMIC DNA]</scope>
    <source>
        <strain evidence="13 14">DSM 4734</strain>
    </source>
</reference>
<evidence type="ECO:0000256" key="11">
    <source>
        <dbReference type="SAM" id="Phobius"/>
    </source>
</evidence>
<accession>A0A495D124</accession>
<sequence length="149" mass="16317">MMLFSKSKVECRRPPKEAGITLFELLVVLVIIALLATIVAPRVIGYAGRSKVNVATAQLASIQTSLELYYLDLGEYPTEDEGLVALVEPPEDATGWQGPYMRNASGLTDPWGVRYSYTLDETGERFTIGSLGRDGEPGGEGEDRDLFRS</sequence>
<dbReference type="SUPFAM" id="SSF54523">
    <property type="entry name" value="Pili subunits"/>
    <property type="match status" value="1"/>
</dbReference>
<evidence type="ECO:0000259" key="12">
    <source>
        <dbReference type="Pfam" id="PF08334"/>
    </source>
</evidence>
<evidence type="ECO:0000256" key="8">
    <source>
        <dbReference type="ARBA" id="ARBA00022989"/>
    </source>
</evidence>
<dbReference type="PANTHER" id="PTHR30093:SF45">
    <property type="entry name" value="TYPE II SECRETION SYSTEM CORE PROTEIN G"/>
    <property type="match status" value="1"/>
</dbReference>
<evidence type="ECO:0000256" key="10">
    <source>
        <dbReference type="SAM" id="MobiDB-lite"/>
    </source>
</evidence>
<comment type="subcellular location">
    <subcellularLocation>
        <location evidence="1">Cell inner membrane</location>
        <topology evidence="1">Single-pass membrane protein</topology>
    </subcellularLocation>
</comment>
<dbReference type="RefSeq" id="WP_233350806.1">
    <property type="nucleotide sequence ID" value="NZ_RBIM01000008.1"/>
</dbReference>
<evidence type="ECO:0000313" key="14">
    <source>
        <dbReference type="Proteomes" id="UP000273675"/>
    </source>
</evidence>
<keyword evidence="7 11" id="KW-0812">Transmembrane</keyword>
<dbReference type="InterPro" id="IPR010054">
    <property type="entry name" value="Type2_sec_GspG"/>
</dbReference>
<protein>
    <recommendedName>
        <fullName evidence="3">Type II secretion system core protein G</fullName>
    </recommendedName>
</protein>
<dbReference type="GO" id="GO:0005886">
    <property type="term" value="C:plasma membrane"/>
    <property type="evidence" value="ECO:0007669"/>
    <property type="project" value="UniProtKB-SubCell"/>
</dbReference>
<keyword evidence="4" id="KW-1003">Cell membrane</keyword>
<feature type="transmembrane region" description="Helical" evidence="11">
    <location>
        <begin position="20"/>
        <end position="41"/>
    </location>
</feature>
<feature type="region of interest" description="Disordered" evidence="10">
    <location>
        <begin position="128"/>
        <end position="149"/>
    </location>
</feature>
<dbReference type="PANTHER" id="PTHR30093">
    <property type="entry name" value="GENERAL SECRETION PATHWAY PROTEIN G"/>
    <property type="match status" value="1"/>
</dbReference>
<dbReference type="AlphaFoldDB" id="A0A495D124"/>
<dbReference type="InterPro" id="IPR000983">
    <property type="entry name" value="Bac_GSPG_pilin"/>
</dbReference>
<evidence type="ECO:0000313" key="13">
    <source>
        <dbReference type="EMBL" id="RKQ94131.1"/>
    </source>
</evidence>
<organism evidence="13 14">
    <name type="scientific">Maricaulis maris</name>
    <dbReference type="NCBI Taxonomy" id="74318"/>
    <lineage>
        <taxon>Bacteria</taxon>
        <taxon>Pseudomonadati</taxon>
        <taxon>Pseudomonadota</taxon>
        <taxon>Alphaproteobacteria</taxon>
        <taxon>Maricaulales</taxon>
        <taxon>Maricaulaceae</taxon>
        <taxon>Maricaulis</taxon>
    </lineage>
</organism>
<dbReference type="Pfam" id="PF08334">
    <property type="entry name" value="T2SSG"/>
    <property type="match status" value="1"/>
</dbReference>
<dbReference type="GO" id="GO:0015628">
    <property type="term" value="P:protein secretion by the type II secretion system"/>
    <property type="evidence" value="ECO:0007669"/>
    <property type="project" value="InterPro"/>
</dbReference>
<evidence type="ECO:0000256" key="2">
    <source>
        <dbReference type="ARBA" id="ARBA00009984"/>
    </source>
</evidence>
<keyword evidence="9 11" id="KW-0472">Membrane</keyword>
<dbReference type="EMBL" id="RBIM01000008">
    <property type="protein sequence ID" value="RKQ94131.1"/>
    <property type="molecule type" value="Genomic_DNA"/>
</dbReference>
<evidence type="ECO:0000256" key="6">
    <source>
        <dbReference type="ARBA" id="ARBA00022519"/>
    </source>
</evidence>
<feature type="domain" description="Type II secretion system protein GspG C-terminal" evidence="12">
    <location>
        <begin position="42"/>
        <end position="146"/>
    </location>
</feature>
<evidence type="ECO:0000256" key="5">
    <source>
        <dbReference type="ARBA" id="ARBA00022481"/>
    </source>
</evidence>
<dbReference type="InterPro" id="IPR045584">
    <property type="entry name" value="Pilin-like"/>
</dbReference>
<evidence type="ECO:0000256" key="1">
    <source>
        <dbReference type="ARBA" id="ARBA00004377"/>
    </source>
</evidence>
<evidence type="ECO:0000256" key="9">
    <source>
        <dbReference type="ARBA" id="ARBA00023136"/>
    </source>
</evidence>
<dbReference type="GO" id="GO:0015627">
    <property type="term" value="C:type II protein secretion system complex"/>
    <property type="evidence" value="ECO:0007669"/>
    <property type="project" value="InterPro"/>
</dbReference>
<keyword evidence="6" id="KW-0997">Cell inner membrane</keyword>
<evidence type="ECO:0000256" key="3">
    <source>
        <dbReference type="ARBA" id="ARBA00020042"/>
    </source>
</evidence>
<dbReference type="Gene3D" id="3.30.700.10">
    <property type="entry name" value="Glycoprotein, Type 4 Pilin"/>
    <property type="match status" value="1"/>
</dbReference>
<comment type="similarity">
    <text evidence="2">Belongs to the GSP G family.</text>
</comment>
<name>A0A495D124_9PROT</name>